<name>A0ABT1WR01_9LACT</name>
<evidence type="ECO:0000313" key="7">
    <source>
        <dbReference type="Proteomes" id="UP001059480"/>
    </source>
</evidence>
<keyword evidence="7" id="KW-1185">Reference proteome</keyword>
<evidence type="ECO:0000256" key="5">
    <source>
        <dbReference type="ARBA" id="ARBA00023136"/>
    </source>
</evidence>
<accession>A0ABT1WR01</accession>
<dbReference type="Gene3D" id="1.20.1440.20">
    <property type="entry name" value="LemA-like domain"/>
    <property type="match status" value="1"/>
</dbReference>
<gene>
    <name evidence="6" type="ORF">NPA36_10135</name>
</gene>
<protein>
    <submittedName>
        <fullName evidence="6">LemA family protein</fullName>
    </submittedName>
</protein>
<evidence type="ECO:0000256" key="4">
    <source>
        <dbReference type="ARBA" id="ARBA00022989"/>
    </source>
</evidence>
<comment type="similarity">
    <text evidence="2">Belongs to the LemA family.</text>
</comment>
<dbReference type="InterPro" id="IPR023353">
    <property type="entry name" value="LemA-like_dom_sf"/>
</dbReference>
<dbReference type="EMBL" id="JANHNZ010000019">
    <property type="protein sequence ID" value="MCQ9210891.1"/>
    <property type="molecule type" value="Genomic_DNA"/>
</dbReference>
<evidence type="ECO:0000256" key="1">
    <source>
        <dbReference type="ARBA" id="ARBA00004167"/>
    </source>
</evidence>
<reference evidence="6" key="1">
    <citation type="submission" date="2022-07" db="EMBL/GenBank/DDBJ databases">
        <authorList>
            <person name="Jung M.-Y."/>
            <person name="Lee M."/>
        </authorList>
    </citation>
    <scope>NUCLEOTIDE SEQUENCE</scope>
    <source>
        <strain evidence="6">S8</strain>
    </source>
</reference>
<comment type="caution">
    <text evidence="6">The sequence shown here is derived from an EMBL/GenBank/DDBJ whole genome shotgun (WGS) entry which is preliminary data.</text>
</comment>
<dbReference type="PANTHER" id="PTHR34478:SF2">
    <property type="entry name" value="MEMBRANE PROTEIN"/>
    <property type="match status" value="1"/>
</dbReference>
<dbReference type="InterPro" id="IPR007156">
    <property type="entry name" value="MamQ_LemA"/>
</dbReference>
<proteinExistence type="inferred from homology"/>
<sequence length="184" mass="20972">MVIWIILGVVVLVVLWGVSAYNNLIKLKNWVKEAWAQIDVQLQRRNDLIPNLVETVKGYAKHEQETLTRVIEMRNKLTNMGDASPQETMEVSNQLTGALKTIFALSESYPDLKANTNFLNLQEELSNTENKIAYARQLYNSSVAKYNIKLQTIPTNFIANMAGFTQEVLLETPEEARKVPEVKF</sequence>
<keyword evidence="5" id="KW-0472">Membrane</keyword>
<dbReference type="Proteomes" id="UP001059480">
    <property type="component" value="Unassembled WGS sequence"/>
</dbReference>
<comment type="subcellular location">
    <subcellularLocation>
        <location evidence="1">Membrane</location>
        <topology evidence="1">Single-pass membrane protein</topology>
    </subcellularLocation>
</comment>
<reference evidence="6" key="2">
    <citation type="journal article" date="2023" name="Curr. Microbiol.">
        <title>Granulicatella seriolae sp. nov., a Novel Facultative Anaerobe Isolated from Yellowtail Marine Fish.</title>
        <authorList>
            <person name="Lee M."/>
            <person name="Choi Y.J."/>
            <person name="Farooq A."/>
            <person name="Jeong J.B."/>
            <person name="Jung M.Y."/>
        </authorList>
    </citation>
    <scope>NUCLEOTIDE SEQUENCE</scope>
    <source>
        <strain evidence="6">S8</strain>
    </source>
</reference>
<dbReference type="RefSeq" id="WP_256946001.1">
    <property type="nucleotide sequence ID" value="NZ_JANHNZ010000019.1"/>
</dbReference>
<reference evidence="6" key="3">
    <citation type="journal article" date="2023" name="Microbiol. Resour. Announc.">
        <title>Draft Genome Sequence of Granulicatella sp. Strain S8, Isolated from a Marine Fish, Seriola quinqueradiata.</title>
        <authorList>
            <person name="Lee M."/>
            <person name="Farooq A."/>
            <person name="Jeong J.B."/>
            <person name="Jung M.Y."/>
        </authorList>
    </citation>
    <scope>NUCLEOTIDE SEQUENCE</scope>
    <source>
        <strain evidence="6">S8</strain>
    </source>
</reference>
<dbReference type="PANTHER" id="PTHR34478">
    <property type="entry name" value="PROTEIN LEMA"/>
    <property type="match status" value="1"/>
</dbReference>
<evidence type="ECO:0000256" key="2">
    <source>
        <dbReference type="ARBA" id="ARBA00008854"/>
    </source>
</evidence>
<keyword evidence="4" id="KW-1133">Transmembrane helix</keyword>
<dbReference type="SUPFAM" id="SSF140478">
    <property type="entry name" value="LemA-like"/>
    <property type="match status" value="1"/>
</dbReference>
<keyword evidence="3" id="KW-0812">Transmembrane</keyword>
<organism evidence="6 7">
    <name type="scientific">Granulicatella seriolae</name>
    <dbReference type="NCBI Taxonomy" id="2967226"/>
    <lineage>
        <taxon>Bacteria</taxon>
        <taxon>Bacillati</taxon>
        <taxon>Bacillota</taxon>
        <taxon>Bacilli</taxon>
        <taxon>Lactobacillales</taxon>
        <taxon>Carnobacteriaceae</taxon>
        <taxon>Granulicatella</taxon>
    </lineage>
</organism>
<evidence type="ECO:0000313" key="6">
    <source>
        <dbReference type="EMBL" id="MCQ9210891.1"/>
    </source>
</evidence>
<evidence type="ECO:0000256" key="3">
    <source>
        <dbReference type="ARBA" id="ARBA00022692"/>
    </source>
</evidence>
<dbReference type="Pfam" id="PF04011">
    <property type="entry name" value="LemA"/>
    <property type="match status" value="1"/>
</dbReference>